<keyword evidence="1" id="KW-1003">Cell membrane</keyword>
<dbReference type="PROSITE" id="PS51318">
    <property type="entry name" value="TAT"/>
    <property type="match status" value="1"/>
</dbReference>
<dbReference type="GO" id="GO:0030288">
    <property type="term" value="C:outer membrane-bounded periplasmic space"/>
    <property type="evidence" value="ECO:0007669"/>
    <property type="project" value="TreeGrafter"/>
</dbReference>
<dbReference type="GO" id="GO:0017089">
    <property type="term" value="F:glycolipid transfer activity"/>
    <property type="evidence" value="ECO:0007669"/>
    <property type="project" value="TreeGrafter"/>
</dbReference>
<organism evidence="7 8">
    <name type="scientific">Thioalkalivibrio halophilus</name>
    <dbReference type="NCBI Taxonomy" id="252474"/>
    <lineage>
        <taxon>Bacteria</taxon>
        <taxon>Pseudomonadati</taxon>
        <taxon>Pseudomonadota</taxon>
        <taxon>Gammaproteobacteria</taxon>
        <taxon>Chromatiales</taxon>
        <taxon>Ectothiorhodospiraceae</taxon>
        <taxon>Thioalkalivibrio</taxon>
    </lineage>
</organism>
<dbReference type="PANTHER" id="PTHR37481">
    <property type="entry name" value="LIPOPOLYSACCHARIDE EXPORT SYSTEM PROTEIN LPTC"/>
    <property type="match status" value="1"/>
</dbReference>
<evidence type="ECO:0000256" key="4">
    <source>
        <dbReference type="ARBA" id="ARBA00022989"/>
    </source>
</evidence>
<dbReference type="EMBL" id="MUZR01000095">
    <property type="protein sequence ID" value="OOC08872.1"/>
    <property type="molecule type" value="Genomic_DNA"/>
</dbReference>
<dbReference type="PANTHER" id="PTHR37481:SF1">
    <property type="entry name" value="LIPOPOLYSACCHARIDE EXPORT SYSTEM PROTEIN LPTC"/>
    <property type="match status" value="1"/>
</dbReference>
<dbReference type="NCBIfam" id="TIGR04409">
    <property type="entry name" value="LptC_YrbK"/>
    <property type="match status" value="1"/>
</dbReference>
<name>A0A1V2ZUQ6_9GAMM</name>
<keyword evidence="3" id="KW-0812">Transmembrane</keyword>
<dbReference type="OrthoDB" id="5973594at2"/>
<evidence type="ECO:0000256" key="1">
    <source>
        <dbReference type="ARBA" id="ARBA00022475"/>
    </source>
</evidence>
<keyword evidence="5" id="KW-0472">Membrane</keyword>
<evidence type="ECO:0000313" key="7">
    <source>
        <dbReference type="EMBL" id="OOC08872.1"/>
    </source>
</evidence>
<evidence type="ECO:0000256" key="3">
    <source>
        <dbReference type="ARBA" id="ARBA00022692"/>
    </source>
</evidence>
<evidence type="ECO:0000256" key="6">
    <source>
        <dbReference type="SAM" id="SignalP"/>
    </source>
</evidence>
<dbReference type="AlphaFoldDB" id="A0A1V2ZUQ6"/>
<dbReference type="InterPro" id="IPR010664">
    <property type="entry name" value="LipoPS_assembly_LptC-rel"/>
</dbReference>
<feature type="signal peptide" evidence="6">
    <location>
        <begin position="1"/>
        <end position="27"/>
    </location>
</feature>
<dbReference type="STRING" id="252474.B1A74_13975"/>
<evidence type="ECO:0000256" key="2">
    <source>
        <dbReference type="ARBA" id="ARBA00022519"/>
    </source>
</evidence>
<feature type="chain" id="PRO_5012482933" evidence="6">
    <location>
        <begin position="28"/>
        <end position="192"/>
    </location>
</feature>
<evidence type="ECO:0000313" key="8">
    <source>
        <dbReference type="Proteomes" id="UP000189177"/>
    </source>
</evidence>
<keyword evidence="2" id="KW-0997">Cell inner membrane</keyword>
<evidence type="ECO:0000256" key="5">
    <source>
        <dbReference type="ARBA" id="ARBA00023136"/>
    </source>
</evidence>
<dbReference type="GO" id="GO:0005886">
    <property type="term" value="C:plasma membrane"/>
    <property type="evidence" value="ECO:0007669"/>
    <property type="project" value="InterPro"/>
</dbReference>
<protein>
    <submittedName>
        <fullName evidence="7">LPS export ABC transporter periplasmic protein LptC</fullName>
    </submittedName>
</protein>
<sequence>MNPDPRRALLAAWLLTTGLLLAGPAAAEPPAEPAADAEPTLQIEGFTAHVTGEDGRPTHRLQGSRLREYDRDAVQFIDDPELDLLDQQGLNWTWRAPRAAHQPDRELLHTFGHTRGVRPERNERVRTVIESRDVRVALDTRLTTSSASSTLEQPGLFQRGTGLRADPQADTIELLAEVYTLYSDLPQEDRPE</sequence>
<keyword evidence="6" id="KW-0732">Signal</keyword>
<dbReference type="InterPro" id="IPR006311">
    <property type="entry name" value="TAT_signal"/>
</dbReference>
<dbReference type="GO" id="GO:0015221">
    <property type="term" value="F:lipopolysaccharide transmembrane transporter activity"/>
    <property type="evidence" value="ECO:0007669"/>
    <property type="project" value="InterPro"/>
</dbReference>
<dbReference type="InterPro" id="IPR052363">
    <property type="entry name" value="LPS_export_LptC"/>
</dbReference>
<gene>
    <name evidence="7" type="ORF">B1A74_13975</name>
</gene>
<dbReference type="RefSeq" id="WP_077244985.1">
    <property type="nucleotide sequence ID" value="NZ_MUZR01000095.1"/>
</dbReference>
<dbReference type="Gene3D" id="2.60.450.10">
    <property type="entry name" value="Lipopolysaccharide (LPS) transport protein A like domain"/>
    <property type="match status" value="1"/>
</dbReference>
<keyword evidence="4" id="KW-1133">Transmembrane helix</keyword>
<dbReference type="Proteomes" id="UP000189177">
    <property type="component" value="Unassembled WGS sequence"/>
</dbReference>
<dbReference type="Pfam" id="PF06835">
    <property type="entry name" value="LptC"/>
    <property type="match status" value="1"/>
</dbReference>
<reference evidence="7 8" key="1">
    <citation type="submission" date="2017-02" db="EMBL/GenBank/DDBJ databases">
        <title>Genomic diversity within the haloalkaliphilic genus Thioalkalivibrio.</title>
        <authorList>
            <person name="Ahn A.-C."/>
            <person name="Meier-Kolthoff J."/>
            <person name="Overmars L."/>
            <person name="Richter M."/>
            <person name="Woyke T."/>
            <person name="Sorokin D.Y."/>
            <person name="Muyzer G."/>
        </authorList>
    </citation>
    <scope>NUCLEOTIDE SEQUENCE [LARGE SCALE GENOMIC DNA]</scope>
    <source>
        <strain evidence="7 8">HL17</strain>
    </source>
</reference>
<proteinExistence type="predicted"/>
<comment type="caution">
    <text evidence="7">The sequence shown here is derived from an EMBL/GenBank/DDBJ whole genome shotgun (WGS) entry which is preliminary data.</text>
</comment>
<accession>A0A1V2ZUQ6</accession>
<keyword evidence="8" id="KW-1185">Reference proteome</keyword>
<dbReference type="InterPro" id="IPR026265">
    <property type="entry name" value="LptC"/>
</dbReference>